<sequence length="51" mass="5883">MAAEILMQAKHGYDNNYYDEKSVHDTGLSCMQMRHATSRLLQAMYVSIVIF</sequence>
<gene>
    <name evidence="1" type="ordered locus">Pyrfu_0591</name>
</gene>
<proteinExistence type="predicted"/>
<dbReference type="RefSeq" id="WP_014026138.1">
    <property type="nucleotide sequence ID" value="NC_015931.1"/>
</dbReference>
<name>G0EH11_PYRF1</name>
<evidence type="ECO:0000313" key="1">
    <source>
        <dbReference type="EMBL" id="AEM38461.1"/>
    </source>
</evidence>
<dbReference type="InParanoid" id="G0EH11"/>
<reference evidence="1 2" key="1">
    <citation type="journal article" date="2011" name="Stand. Genomic Sci.">
        <title>Complete genome sequence of the hyperthermophilic chemolithoautotroph Pyrolobus fumarii type strain (1A).</title>
        <authorList>
            <person name="Anderson I."/>
            <person name="Goker M."/>
            <person name="Nolan M."/>
            <person name="Lucas S."/>
            <person name="Hammon N."/>
            <person name="Deshpande S."/>
            <person name="Cheng J.F."/>
            <person name="Tapia R."/>
            <person name="Han C."/>
            <person name="Goodwin L."/>
            <person name="Pitluck S."/>
            <person name="Huntemann M."/>
            <person name="Liolios K."/>
            <person name="Ivanova N."/>
            <person name="Pagani I."/>
            <person name="Mavromatis K."/>
            <person name="Ovchinikova G."/>
            <person name="Pati A."/>
            <person name="Chen A."/>
            <person name="Palaniappan K."/>
            <person name="Land M."/>
            <person name="Hauser L."/>
            <person name="Brambilla E.M."/>
            <person name="Huber H."/>
            <person name="Yasawong M."/>
            <person name="Rohde M."/>
            <person name="Spring S."/>
            <person name="Abt B."/>
            <person name="Sikorski J."/>
            <person name="Wirth R."/>
            <person name="Detter J.C."/>
            <person name="Woyke T."/>
            <person name="Bristow J."/>
            <person name="Eisen J.A."/>
            <person name="Markowitz V."/>
            <person name="Hugenholtz P."/>
            <person name="Kyrpides N.C."/>
            <person name="Klenk H.P."/>
            <person name="Lapidus A."/>
        </authorList>
    </citation>
    <scope>NUCLEOTIDE SEQUENCE [LARGE SCALE GENOMIC DNA]</scope>
    <source>
        <strain evidence="2">DSM 11204 / 1A</strain>
    </source>
</reference>
<organism evidence="1 2">
    <name type="scientific">Pyrolobus fumarii (strain DSM 11204 / 1A)</name>
    <dbReference type="NCBI Taxonomy" id="694429"/>
    <lineage>
        <taxon>Archaea</taxon>
        <taxon>Thermoproteota</taxon>
        <taxon>Thermoprotei</taxon>
        <taxon>Desulfurococcales</taxon>
        <taxon>Pyrodictiaceae</taxon>
        <taxon>Pyrolobus</taxon>
    </lineage>
</organism>
<dbReference type="AlphaFoldDB" id="G0EH11"/>
<evidence type="ECO:0000313" key="2">
    <source>
        <dbReference type="Proteomes" id="UP000001037"/>
    </source>
</evidence>
<dbReference type="HOGENOM" id="CLU_3094258_0_0_2"/>
<accession>G0EH11</accession>
<dbReference type="Proteomes" id="UP000001037">
    <property type="component" value="Chromosome"/>
</dbReference>
<dbReference type="STRING" id="694429.Pyrfu_0591"/>
<dbReference type="GeneID" id="11139053"/>
<dbReference type="EMBL" id="CP002838">
    <property type="protein sequence ID" value="AEM38461.1"/>
    <property type="molecule type" value="Genomic_DNA"/>
</dbReference>
<protein>
    <submittedName>
        <fullName evidence="1">Uncharacterized protein</fullName>
    </submittedName>
</protein>
<keyword evidence="2" id="KW-1185">Reference proteome</keyword>
<dbReference type="KEGG" id="pfm:Pyrfu_0591"/>